<gene>
    <name evidence="1" type="ORF">GCM10009765_61760</name>
</gene>
<evidence type="ECO:0000313" key="2">
    <source>
        <dbReference type="Proteomes" id="UP001500618"/>
    </source>
</evidence>
<keyword evidence="2" id="KW-1185">Reference proteome</keyword>
<name>A0ABN2IFQ3_9ACTN</name>
<protein>
    <submittedName>
        <fullName evidence="1">Uncharacterized protein</fullName>
    </submittedName>
</protein>
<reference evidence="1 2" key="1">
    <citation type="journal article" date="2019" name="Int. J. Syst. Evol. Microbiol.">
        <title>The Global Catalogue of Microorganisms (GCM) 10K type strain sequencing project: providing services to taxonomists for standard genome sequencing and annotation.</title>
        <authorList>
            <consortium name="The Broad Institute Genomics Platform"/>
            <consortium name="The Broad Institute Genome Sequencing Center for Infectious Disease"/>
            <person name="Wu L."/>
            <person name="Ma J."/>
        </authorList>
    </citation>
    <scope>NUCLEOTIDE SEQUENCE [LARGE SCALE GENOMIC DNA]</scope>
    <source>
        <strain evidence="1 2">JCM 14718</strain>
    </source>
</reference>
<accession>A0ABN2IFQ3</accession>
<dbReference type="RefSeq" id="WP_344313776.1">
    <property type="nucleotide sequence ID" value="NZ_BAAANY010000029.1"/>
</dbReference>
<proteinExistence type="predicted"/>
<organism evidence="1 2">
    <name type="scientific">Fodinicola feengrottensis</name>
    <dbReference type="NCBI Taxonomy" id="435914"/>
    <lineage>
        <taxon>Bacteria</taxon>
        <taxon>Bacillati</taxon>
        <taxon>Actinomycetota</taxon>
        <taxon>Actinomycetes</taxon>
        <taxon>Mycobacteriales</taxon>
        <taxon>Fodinicola</taxon>
    </lineage>
</organism>
<evidence type="ECO:0000313" key="1">
    <source>
        <dbReference type="EMBL" id="GAA1704201.1"/>
    </source>
</evidence>
<comment type="caution">
    <text evidence="1">The sequence shown here is derived from an EMBL/GenBank/DDBJ whole genome shotgun (WGS) entry which is preliminary data.</text>
</comment>
<sequence>MNWTWRYESADGTVLEGPEAGLFTSQSDAETWLGLNWKQLSEAGVTQVSLLADDEKVEYTMPLTAEV</sequence>
<dbReference type="EMBL" id="BAAANY010000029">
    <property type="protein sequence ID" value="GAA1704201.1"/>
    <property type="molecule type" value="Genomic_DNA"/>
</dbReference>
<dbReference type="Proteomes" id="UP001500618">
    <property type="component" value="Unassembled WGS sequence"/>
</dbReference>